<evidence type="ECO:0000256" key="4">
    <source>
        <dbReference type="ARBA" id="ARBA00022840"/>
    </source>
</evidence>
<dbReference type="SMART" id="SM00382">
    <property type="entry name" value="AAA"/>
    <property type="match status" value="1"/>
</dbReference>
<gene>
    <name evidence="8" type="ORF">GB928_026865</name>
</gene>
<dbReference type="PANTHER" id="PTHR42734:SF7">
    <property type="entry name" value="ATP-BINDING COMPONENT OF ABC TRANSPORTER-RELATED"/>
    <property type="match status" value="1"/>
</dbReference>
<dbReference type="PROSITE" id="PS00211">
    <property type="entry name" value="ABC_TRANSPORTER_1"/>
    <property type="match status" value="1"/>
</dbReference>
<dbReference type="SUPFAM" id="SSF52540">
    <property type="entry name" value="P-loop containing nucleoside triphosphate hydrolases"/>
    <property type="match status" value="1"/>
</dbReference>
<dbReference type="RefSeq" id="WP_244762724.1">
    <property type="nucleotide sequence ID" value="NZ_JALJCJ010000006.1"/>
</dbReference>
<dbReference type="InterPro" id="IPR003593">
    <property type="entry name" value="AAA+_ATPase"/>
</dbReference>
<sequence>MFDGVSLVLGRTEVLCEVSLRAEPGKVHAVVGPNGGGKSSLIRCLLGQAPHAGSIAIDWPGEQGRIGYVPQALEFDRGLPMTVMDFLAALVADRPAFLAPRPSVKVTILAALAEVGMEDKAGRRMGALSGGERQRVMMAQGLMPAPDLLVLDEPMAALDEAGAKIFERLIGTLKARGTTILWVEHDLAVVRRLADRVTGLSRTLLFDGPPEAELTPERVLALFSHRAGGAA</sequence>
<evidence type="ECO:0000256" key="5">
    <source>
        <dbReference type="ARBA" id="ARBA00022906"/>
    </source>
</evidence>
<dbReference type="InterPro" id="IPR017871">
    <property type="entry name" value="ABC_transporter-like_CS"/>
</dbReference>
<evidence type="ECO:0000256" key="2">
    <source>
        <dbReference type="ARBA" id="ARBA00022448"/>
    </source>
</evidence>
<evidence type="ECO:0000313" key="9">
    <source>
        <dbReference type="Proteomes" id="UP001177080"/>
    </source>
</evidence>
<protein>
    <submittedName>
        <fullName evidence="8">Metal ABC transporter ATP-binding protein</fullName>
    </submittedName>
</protein>
<comment type="caution">
    <text evidence="8">The sequence shown here is derived from an EMBL/GenBank/DDBJ whole genome shotgun (WGS) entry which is preliminary data.</text>
</comment>
<keyword evidence="2" id="KW-0813">Transport</keyword>
<keyword evidence="5" id="KW-0862">Zinc</keyword>
<dbReference type="GO" id="GO:0005524">
    <property type="term" value="F:ATP binding"/>
    <property type="evidence" value="ECO:0007669"/>
    <property type="project" value="UniProtKB-KW"/>
</dbReference>
<reference evidence="8" key="1">
    <citation type="submission" date="2022-04" db="EMBL/GenBank/DDBJ databases">
        <title>Shinella lacus sp. nov., a novel member of the genus Shinella from water.</title>
        <authorList>
            <person name="Deng Y."/>
        </authorList>
    </citation>
    <scope>NUCLEOTIDE SEQUENCE</scope>
    <source>
        <strain evidence="8">JCM 31239</strain>
    </source>
</reference>
<name>A0ABT8XM46_9HYPH</name>
<dbReference type="Proteomes" id="UP001177080">
    <property type="component" value="Unassembled WGS sequence"/>
</dbReference>
<dbReference type="Pfam" id="PF00005">
    <property type="entry name" value="ABC_tran"/>
    <property type="match status" value="1"/>
</dbReference>
<comment type="similarity">
    <text evidence="1">Belongs to the ABC transporter superfamily.</text>
</comment>
<evidence type="ECO:0000256" key="1">
    <source>
        <dbReference type="ARBA" id="ARBA00005417"/>
    </source>
</evidence>
<dbReference type="InterPro" id="IPR050153">
    <property type="entry name" value="Metal_Ion_Import_ABC"/>
</dbReference>
<organism evidence="8 9">
    <name type="scientific">Shinella curvata</name>
    <dbReference type="NCBI Taxonomy" id="1817964"/>
    <lineage>
        <taxon>Bacteria</taxon>
        <taxon>Pseudomonadati</taxon>
        <taxon>Pseudomonadota</taxon>
        <taxon>Alphaproteobacteria</taxon>
        <taxon>Hyphomicrobiales</taxon>
        <taxon>Rhizobiaceae</taxon>
        <taxon>Shinella</taxon>
    </lineage>
</organism>
<keyword evidence="6" id="KW-0406">Ion transport</keyword>
<evidence type="ECO:0000256" key="6">
    <source>
        <dbReference type="ARBA" id="ARBA00023065"/>
    </source>
</evidence>
<proteinExistence type="inferred from homology"/>
<accession>A0ABT8XM46</accession>
<keyword evidence="9" id="KW-1185">Reference proteome</keyword>
<evidence type="ECO:0000313" key="8">
    <source>
        <dbReference type="EMBL" id="MDO6124810.1"/>
    </source>
</evidence>
<evidence type="ECO:0000259" key="7">
    <source>
        <dbReference type="PROSITE" id="PS50893"/>
    </source>
</evidence>
<keyword evidence="3" id="KW-0547">Nucleotide-binding</keyword>
<dbReference type="InterPro" id="IPR027417">
    <property type="entry name" value="P-loop_NTPase"/>
</dbReference>
<dbReference type="PANTHER" id="PTHR42734">
    <property type="entry name" value="METAL TRANSPORT SYSTEM ATP-BINDING PROTEIN TM_0124-RELATED"/>
    <property type="match status" value="1"/>
</dbReference>
<dbReference type="EMBL" id="WHSC02000016">
    <property type="protein sequence ID" value="MDO6124810.1"/>
    <property type="molecule type" value="Genomic_DNA"/>
</dbReference>
<dbReference type="InterPro" id="IPR003439">
    <property type="entry name" value="ABC_transporter-like_ATP-bd"/>
</dbReference>
<dbReference type="PROSITE" id="PS50893">
    <property type="entry name" value="ABC_TRANSPORTER_2"/>
    <property type="match status" value="1"/>
</dbReference>
<keyword evidence="5" id="KW-0864">Zinc transport</keyword>
<keyword evidence="4 8" id="KW-0067">ATP-binding</keyword>
<dbReference type="Gene3D" id="3.40.50.300">
    <property type="entry name" value="P-loop containing nucleotide triphosphate hydrolases"/>
    <property type="match status" value="1"/>
</dbReference>
<evidence type="ECO:0000256" key="3">
    <source>
        <dbReference type="ARBA" id="ARBA00022741"/>
    </source>
</evidence>
<feature type="domain" description="ABC transporter" evidence="7">
    <location>
        <begin position="2"/>
        <end position="227"/>
    </location>
</feature>